<feature type="coiled-coil region" evidence="8">
    <location>
        <begin position="178"/>
        <end position="205"/>
    </location>
</feature>
<feature type="domain" description="TRAF-type" evidence="11">
    <location>
        <begin position="74"/>
        <end position="117"/>
    </location>
</feature>
<dbReference type="GO" id="GO:0042981">
    <property type="term" value="P:regulation of apoptotic process"/>
    <property type="evidence" value="ECO:0007669"/>
    <property type="project" value="InterPro"/>
</dbReference>
<dbReference type="PROSITE" id="PS50145">
    <property type="entry name" value="ZF_TRAF"/>
    <property type="match status" value="1"/>
</dbReference>
<comment type="caution">
    <text evidence="12">The sequence shown here is derived from an EMBL/GenBank/DDBJ whole genome shotgun (WGS) entry which is preliminary data.</text>
</comment>
<evidence type="ECO:0000256" key="2">
    <source>
        <dbReference type="ARBA" id="ARBA00022490"/>
    </source>
</evidence>
<dbReference type="Gene3D" id="2.60.210.10">
    <property type="entry name" value="Apoptosis, Tumor Necrosis Factor Receptor Associated Protein 2, Chain A"/>
    <property type="match status" value="1"/>
</dbReference>
<keyword evidence="3 7" id="KW-0479">Metal-binding</keyword>
<name>A0AAD9QGV3_ACRCE</name>
<keyword evidence="8" id="KW-0175">Coiled coil</keyword>
<dbReference type="PROSITE" id="PS50144">
    <property type="entry name" value="MATH"/>
    <property type="match status" value="1"/>
</dbReference>
<dbReference type="EMBL" id="JARQWQ010000034">
    <property type="protein sequence ID" value="KAK2560982.1"/>
    <property type="molecule type" value="Genomic_DNA"/>
</dbReference>
<keyword evidence="5 7" id="KW-0863">Zinc-finger</keyword>
<evidence type="ECO:0000256" key="1">
    <source>
        <dbReference type="ARBA" id="ARBA00004496"/>
    </source>
</evidence>
<evidence type="ECO:0000256" key="7">
    <source>
        <dbReference type="PROSITE-ProRule" id="PRU00207"/>
    </source>
</evidence>
<dbReference type="PANTHER" id="PTHR10131">
    <property type="entry name" value="TNF RECEPTOR ASSOCIATED FACTOR"/>
    <property type="match status" value="1"/>
</dbReference>
<dbReference type="GO" id="GO:0005737">
    <property type="term" value="C:cytoplasm"/>
    <property type="evidence" value="ECO:0007669"/>
    <property type="project" value="UniProtKB-SubCell"/>
</dbReference>
<proteinExistence type="predicted"/>
<evidence type="ECO:0000259" key="10">
    <source>
        <dbReference type="PROSITE" id="PS50144"/>
    </source>
</evidence>
<evidence type="ECO:0000313" key="13">
    <source>
        <dbReference type="Proteomes" id="UP001249851"/>
    </source>
</evidence>
<dbReference type="Pfam" id="PF22486">
    <property type="entry name" value="MATH_2"/>
    <property type="match status" value="1"/>
</dbReference>
<dbReference type="AlphaFoldDB" id="A0AAD9QGV3"/>
<evidence type="ECO:0000259" key="9">
    <source>
        <dbReference type="PROSITE" id="PS50089"/>
    </source>
</evidence>
<sequence>MSAAVSELGGYDYVFVSKVPEDWECLVCNLTMKDPVQIVGCGHRMCSICMESLFRRPSPRCPADRQPLSRSKKHQTSCHFKVVSCPNSGCEERLTKQDLEVHISLECSWRTISCKYCGVSFIYNQEQLEAHIHDDCPKTEVPCEFKNLGCSAVFPRSDAKLHLASEVEHHLSLALRGLEATQHQVRALTSLVKDQSEEIRRLEKMSEKYAPYVWKISNFQAVHERAISGEQESLLSEAFYLSKNGYKLRIKLLPNGGCADPEQNKTIRGNYLSVFIKVIPGEYDSILTWPFDKKIRISLIDQEVNKENRVNATKIVYFQHDNRPCPQTEPENGYGFGNFIHHNDLQTRKYLKNDNIFIMVSQA</sequence>
<protein>
    <submittedName>
        <fullName evidence="12">TNF receptor-associated factor 6</fullName>
    </submittedName>
</protein>
<feature type="zinc finger region" description="TRAF-type" evidence="7">
    <location>
        <begin position="74"/>
        <end position="117"/>
    </location>
</feature>
<evidence type="ECO:0000256" key="5">
    <source>
        <dbReference type="ARBA" id="ARBA00022771"/>
    </source>
</evidence>
<feature type="domain" description="RING-type" evidence="9">
    <location>
        <begin position="25"/>
        <end position="65"/>
    </location>
</feature>
<evidence type="ECO:0000256" key="8">
    <source>
        <dbReference type="SAM" id="Coils"/>
    </source>
</evidence>
<dbReference type="GO" id="GO:0031625">
    <property type="term" value="F:ubiquitin protein ligase binding"/>
    <property type="evidence" value="ECO:0007669"/>
    <property type="project" value="TreeGrafter"/>
</dbReference>
<reference evidence="12" key="1">
    <citation type="journal article" date="2023" name="G3 (Bethesda)">
        <title>Whole genome assembly and annotation of the endangered Caribbean coral Acropora cervicornis.</title>
        <authorList>
            <person name="Selwyn J.D."/>
            <person name="Vollmer S.V."/>
        </authorList>
    </citation>
    <scope>NUCLEOTIDE SEQUENCE</scope>
    <source>
        <strain evidence="12">K2</strain>
    </source>
</reference>
<reference evidence="12" key="2">
    <citation type="journal article" date="2023" name="Science">
        <title>Genomic signatures of disease resistance in endangered staghorn corals.</title>
        <authorList>
            <person name="Vollmer S.V."/>
            <person name="Selwyn J.D."/>
            <person name="Despard B.A."/>
            <person name="Roesel C.L."/>
        </authorList>
    </citation>
    <scope>NUCLEOTIDE SEQUENCE</scope>
    <source>
        <strain evidence="12">K2</strain>
    </source>
</reference>
<dbReference type="Proteomes" id="UP001249851">
    <property type="component" value="Unassembled WGS sequence"/>
</dbReference>
<dbReference type="GO" id="GO:0008270">
    <property type="term" value="F:zinc ion binding"/>
    <property type="evidence" value="ECO:0007669"/>
    <property type="project" value="UniProtKB-KW"/>
</dbReference>
<dbReference type="PIRSF" id="PIRSF015614">
    <property type="entry name" value="TRAF"/>
    <property type="match status" value="1"/>
</dbReference>
<dbReference type="PANTHER" id="PTHR10131:SF94">
    <property type="entry name" value="TNF RECEPTOR-ASSOCIATED FACTOR 4"/>
    <property type="match status" value="1"/>
</dbReference>
<dbReference type="GO" id="GO:0005164">
    <property type="term" value="F:tumor necrosis factor receptor binding"/>
    <property type="evidence" value="ECO:0007669"/>
    <property type="project" value="TreeGrafter"/>
</dbReference>
<dbReference type="SMART" id="SM00061">
    <property type="entry name" value="MATH"/>
    <property type="match status" value="1"/>
</dbReference>
<organism evidence="12 13">
    <name type="scientific">Acropora cervicornis</name>
    <name type="common">Staghorn coral</name>
    <dbReference type="NCBI Taxonomy" id="6130"/>
    <lineage>
        <taxon>Eukaryota</taxon>
        <taxon>Metazoa</taxon>
        <taxon>Cnidaria</taxon>
        <taxon>Anthozoa</taxon>
        <taxon>Hexacorallia</taxon>
        <taxon>Scleractinia</taxon>
        <taxon>Astrocoeniina</taxon>
        <taxon>Acroporidae</taxon>
        <taxon>Acropora</taxon>
    </lineage>
</organism>
<dbReference type="SUPFAM" id="SSF57850">
    <property type="entry name" value="RING/U-box"/>
    <property type="match status" value="1"/>
</dbReference>
<dbReference type="InterPro" id="IPR012227">
    <property type="entry name" value="TNF_rcpt-assoc_TRAF_met"/>
</dbReference>
<evidence type="ECO:0000313" key="12">
    <source>
        <dbReference type="EMBL" id="KAK2560982.1"/>
    </source>
</evidence>
<dbReference type="InterPro" id="IPR001841">
    <property type="entry name" value="Znf_RING"/>
</dbReference>
<keyword evidence="12" id="KW-0675">Receptor</keyword>
<feature type="domain" description="MATH" evidence="10">
    <location>
        <begin position="209"/>
        <end position="362"/>
    </location>
</feature>
<dbReference type="InterPro" id="IPR018957">
    <property type="entry name" value="Znf_C3HC4_RING-type"/>
</dbReference>
<keyword evidence="6 7" id="KW-0862">Zinc</keyword>
<dbReference type="GO" id="GO:0043122">
    <property type="term" value="P:regulation of canonical NF-kappaB signal transduction"/>
    <property type="evidence" value="ECO:0007669"/>
    <property type="project" value="TreeGrafter"/>
</dbReference>
<dbReference type="Gene3D" id="3.30.40.10">
    <property type="entry name" value="Zinc/RING finger domain, C3HC4 (zinc finger)"/>
    <property type="match status" value="3"/>
</dbReference>
<dbReference type="PROSITE" id="PS50089">
    <property type="entry name" value="ZF_RING_2"/>
    <property type="match status" value="1"/>
</dbReference>
<dbReference type="InterPro" id="IPR017907">
    <property type="entry name" value="Znf_RING_CS"/>
</dbReference>
<dbReference type="InterPro" id="IPR001293">
    <property type="entry name" value="Znf_TRAF"/>
</dbReference>
<keyword evidence="13" id="KW-1185">Reference proteome</keyword>
<dbReference type="SUPFAM" id="SSF49599">
    <property type="entry name" value="TRAF domain-like"/>
    <property type="match status" value="3"/>
</dbReference>
<dbReference type="InterPro" id="IPR002083">
    <property type="entry name" value="MATH/TRAF_dom"/>
</dbReference>
<evidence type="ECO:0000256" key="6">
    <source>
        <dbReference type="ARBA" id="ARBA00022833"/>
    </source>
</evidence>
<dbReference type="GO" id="GO:0007165">
    <property type="term" value="P:signal transduction"/>
    <property type="evidence" value="ECO:0007669"/>
    <property type="project" value="InterPro"/>
</dbReference>
<keyword evidence="4" id="KW-0677">Repeat</keyword>
<evidence type="ECO:0000256" key="3">
    <source>
        <dbReference type="ARBA" id="ARBA00022723"/>
    </source>
</evidence>
<evidence type="ECO:0000259" key="11">
    <source>
        <dbReference type="PROSITE" id="PS50145"/>
    </source>
</evidence>
<dbReference type="InterPro" id="IPR013083">
    <property type="entry name" value="Znf_RING/FYVE/PHD"/>
</dbReference>
<dbReference type="Pfam" id="PF00097">
    <property type="entry name" value="zf-C3HC4"/>
    <property type="match status" value="1"/>
</dbReference>
<dbReference type="PROSITE" id="PS00518">
    <property type="entry name" value="ZF_RING_1"/>
    <property type="match status" value="1"/>
</dbReference>
<dbReference type="InterPro" id="IPR008974">
    <property type="entry name" value="TRAF-like"/>
</dbReference>
<comment type="subcellular location">
    <subcellularLocation>
        <location evidence="1">Cytoplasm</location>
    </subcellularLocation>
</comment>
<gene>
    <name evidence="12" type="ORF">P5673_016106</name>
</gene>
<keyword evidence="2" id="KW-0963">Cytoplasm</keyword>
<dbReference type="Pfam" id="PF02176">
    <property type="entry name" value="zf-TRAF"/>
    <property type="match status" value="2"/>
</dbReference>
<evidence type="ECO:0000256" key="4">
    <source>
        <dbReference type="ARBA" id="ARBA00022737"/>
    </source>
</evidence>
<accession>A0AAD9QGV3</accession>